<dbReference type="GO" id="GO:0008881">
    <property type="term" value="F:glutamate racemase activity"/>
    <property type="evidence" value="ECO:0007669"/>
    <property type="project" value="UniProtKB-UniRule"/>
</dbReference>
<evidence type="ECO:0000256" key="4">
    <source>
        <dbReference type="ARBA" id="ARBA00022984"/>
    </source>
</evidence>
<dbReference type="InterPro" id="IPR015942">
    <property type="entry name" value="Asp/Glu/hydantoin_racemase"/>
</dbReference>
<comment type="catalytic activity">
    <reaction evidence="1 7">
        <text>L-glutamate = D-glutamate</text>
        <dbReference type="Rhea" id="RHEA:12813"/>
        <dbReference type="ChEBI" id="CHEBI:29985"/>
        <dbReference type="ChEBI" id="CHEBI:29986"/>
        <dbReference type="EC" id="5.1.1.3"/>
    </reaction>
</comment>
<keyword evidence="6 7" id="KW-0961">Cell wall biogenesis/degradation</keyword>
<evidence type="ECO:0000256" key="1">
    <source>
        <dbReference type="ARBA" id="ARBA00001602"/>
    </source>
</evidence>
<protein>
    <recommendedName>
        <fullName evidence="2 7">Glutamate racemase</fullName>
        <ecNumber evidence="2 7">5.1.1.3</ecNumber>
    </recommendedName>
</protein>
<feature type="active site" description="Proton donor/acceptor" evidence="7">
    <location>
        <position position="184"/>
    </location>
</feature>
<feature type="binding site" evidence="7">
    <location>
        <begin position="10"/>
        <end position="11"/>
    </location>
    <ligand>
        <name>substrate</name>
    </ligand>
</feature>
<dbReference type="HAMAP" id="MF_00258">
    <property type="entry name" value="Glu_racemase"/>
    <property type="match status" value="1"/>
</dbReference>
<feature type="active site" description="Proton donor/acceptor" evidence="7">
    <location>
        <position position="73"/>
    </location>
</feature>
<name>A0A379C3A4_9FIRM</name>
<keyword evidence="3 7" id="KW-0133">Cell shape</keyword>
<sequence length="270" mass="30825">MDNRSIGFFDSGVGGLSVLKVSLGEIPRESYIYYGDTLRMPYGVRSKEDIERYTCQAMEFFRSKNVKMAVIACNTATCYGIKKARELFDFPIFGVVEPAVKESLHKSKSKKVALLATEGTVNSGVYDKFFESYSSNIHIKEIGCPDLVLAIENGDLRDEVIVPVINKYLDKFEDFEYDALILGCTHFPIVENTFKRILDKFDRKVQLVDPAEITINELKEYLENHDMLGDHDEESIDFYVSSHKEKFKSTLEKLISVNDYKISLSEKVLD</sequence>
<dbReference type="UniPathway" id="UPA00219"/>
<dbReference type="Gene3D" id="3.40.50.1860">
    <property type="match status" value="2"/>
</dbReference>
<dbReference type="OrthoDB" id="9801055at2"/>
<gene>
    <name evidence="8" type="primary">murI_2</name>
    <name evidence="7" type="synonym">murI</name>
    <name evidence="8" type="ORF">NCTC13149_00507</name>
</gene>
<evidence type="ECO:0000313" key="8">
    <source>
        <dbReference type="EMBL" id="SUB56714.1"/>
    </source>
</evidence>
<dbReference type="InterPro" id="IPR004391">
    <property type="entry name" value="Glu_race"/>
</dbReference>
<dbReference type="EC" id="5.1.1.3" evidence="2 7"/>
<dbReference type="Proteomes" id="UP000255517">
    <property type="component" value="Unassembled WGS sequence"/>
</dbReference>
<feature type="binding site" evidence="7">
    <location>
        <begin position="185"/>
        <end position="186"/>
    </location>
    <ligand>
        <name>substrate</name>
    </ligand>
</feature>
<evidence type="ECO:0000256" key="7">
    <source>
        <dbReference type="HAMAP-Rule" id="MF_00258"/>
    </source>
</evidence>
<dbReference type="InterPro" id="IPR033134">
    <property type="entry name" value="Asp/Glu_racemase_AS_2"/>
</dbReference>
<dbReference type="GO" id="GO:0009252">
    <property type="term" value="P:peptidoglycan biosynthetic process"/>
    <property type="evidence" value="ECO:0007669"/>
    <property type="project" value="UniProtKB-UniRule"/>
</dbReference>
<dbReference type="GO" id="GO:0071555">
    <property type="term" value="P:cell wall organization"/>
    <property type="evidence" value="ECO:0007669"/>
    <property type="project" value="UniProtKB-KW"/>
</dbReference>
<reference evidence="8 9" key="1">
    <citation type="submission" date="2018-06" db="EMBL/GenBank/DDBJ databases">
        <authorList>
            <consortium name="Pathogen Informatics"/>
            <person name="Doyle S."/>
        </authorList>
    </citation>
    <scope>NUCLEOTIDE SEQUENCE [LARGE SCALE GENOMIC DNA]</scope>
    <source>
        <strain evidence="8 9">NCTC13149</strain>
    </source>
</reference>
<dbReference type="NCBIfam" id="TIGR00067">
    <property type="entry name" value="glut_race"/>
    <property type="match status" value="1"/>
</dbReference>
<dbReference type="PANTHER" id="PTHR21198">
    <property type="entry name" value="GLUTAMATE RACEMASE"/>
    <property type="match status" value="1"/>
</dbReference>
<dbReference type="SUPFAM" id="SSF53681">
    <property type="entry name" value="Aspartate/glutamate racemase"/>
    <property type="match status" value="2"/>
</dbReference>
<dbReference type="AlphaFoldDB" id="A0A379C3A4"/>
<feature type="binding site" evidence="7">
    <location>
        <begin position="42"/>
        <end position="43"/>
    </location>
    <ligand>
        <name>substrate</name>
    </ligand>
</feature>
<dbReference type="GO" id="GO:0008360">
    <property type="term" value="P:regulation of cell shape"/>
    <property type="evidence" value="ECO:0007669"/>
    <property type="project" value="UniProtKB-KW"/>
</dbReference>
<evidence type="ECO:0000256" key="2">
    <source>
        <dbReference type="ARBA" id="ARBA00013090"/>
    </source>
</evidence>
<evidence type="ECO:0000256" key="5">
    <source>
        <dbReference type="ARBA" id="ARBA00023235"/>
    </source>
</evidence>
<proteinExistence type="inferred from homology"/>
<dbReference type="PANTHER" id="PTHR21198:SF3">
    <property type="entry name" value="GLUTAMATE RACEMASE"/>
    <property type="match status" value="1"/>
</dbReference>
<keyword evidence="5 7" id="KW-0413">Isomerase</keyword>
<dbReference type="Pfam" id="PF01177">
    <property type="entry name" value="Asp_Glu_race"/>
    <property type="match status" value="1"/>
</dbReference>
<evidence type="ECO:0000256" key="3">
    <source>
        <dbReference type="ARBA" id="ARBA00022960"/>
    </source>
</evidence>
<evidence type="ECO:0000256" key="6">
    <source>
        <dbReference type="ARBA" id="ARBA00023316"/>
    </source>
</evidence>
<evidence type="ECO:0000313" key="9">
    <source>
        <dbReference type="Proteomes" id="UP000255517"/>
    </source>
</evidence>
<comment type="pathway">
    <text evidence="7">Cell wall biogenesis; peptidoglycan biosynthesis.</text>
</comment>
<dbReference type="EMBL" id="UGSZ01000001">
    <property type="protein sequence ID" value="SUB56714.1"/>
    <property type="molecule type" value="Genomic_DNA"/>
</dbReference>
<dbReference type="RefSeq" id="WP_019034457.1">
    <property type="nucleotide sequence ID" value="NZ_UGSZ01000001.1"/>
</dbReference>
<comment type="function">
    <text evidence="7">Provides the (R)-glutamate required for cell wall biosynthesis.</text>
</comment>
<keyword evidence="4 7" id="KW-0573">Peptidoglycan synthesis</keyword>
<dbReference type="FunFam" id="3.40.50.1860:FF:000001">
    <property type="entry name" value="Glutamate racemase"/>
    <property type="match status" value="1"/>
</dbReference>
<dbReference type="PROSITE" id="PS00924">
    <property type="entry name" value="ASP_GLU_RACEMASE_2"/>
    <property type="match status" value="1"/>
</dbReference>
<organism evidence="8 9">
    <name type="scientific">Peptoniphilus lacrimalis</name>
    <dbReference type="NCBI Taxonomy" id="33031"/>
    <lineage>
        <taxon>Bacteria</taxon>
        <taxon>Bacillati</taxon>
        <taxon>Bacillota</taxon>
        <taxon>Tissierellia</taxon>
        <taxon>Tissierellales</taxon>
        <taxon>Peptoniphilaceae</taxon>
        <taxon>Peptoniphilus</taxon>
    </lineage>
</organism>
<dbReference type="STRING" id="1122949.GCA_000378725_00534"/>
<dbReference type="InterPro" id="IPR001920">
    <property type="entry name" value="Asp/Glu_race"/>
</dbReference>
<comment type="similarity">
    <text evidence="7">Belongs to the aspartate/glutamate racemases family.</text>
</comment>
<accession>A0A379C3A4</accession>
<feature type="binding site" evidence="7">
    <location>
        <begin position="74"/>
        <end position="75"/>
    </location>
    <ligand>
        <name>substrate</name>
    </ligand>
</feature>